<dbReference type="PROSITE" id="PS00022">
    <property type="entry name" value="EGF_1"/>
    <property type="match status" value="1"/>
</dbReference>
<evidence type="ECO:0000313" key="6">
    <source>
        <dbReference type="Proteomes" id="UP000637239"/>
    </source>
</evidence>
<feature type="compositionally biased region" description="Basic and acidic residues" evidence="2">
    <location>
        <begin position="34"/>
        <end position="52"/>
    </location>
</feature>
<proteinExistence type="predicted"/>
<organism evidence="5 6">
    <name type="scientific">Aspergillus chevalieri</name>
    <name type="common">Eurotium chevalieri</name>
    <dbReference type="NCBI Taxonomy" id="182096"/>
    <lineage>
        <taxon>Eukaryota</taxon>
        <taxon>Fungi</taxon>
        <taxon>Dikarya</taxon>
        <taxon>Ascomycota</taxon>
        <taxon>Pezizomycotina</taxon>
        <taxon>Eurotiomycetes</taxon>
        <taxon>Eurotiomycetidae</taxon>
        <taxon>Eurotiales</taxon>
        <taxon>Aspergillaceae</taxon>
        <taxon>Aspergillus</taxon>
        <taxon>Aspergillus subgen. Aspergillus</taxon>
    </lineage>
</organism>
<accession>A0A7R7VVK1</accession>
<feature type="transmembrane region" description="Helical" evidence="3">
    <location>
        <begin position="513"/>
        <end position="540"/>
    </location>
</feature>
<feature type="compositionally biased region" description="Polar residues" evidence="2">
    <location>
        <begin position="125"/>
        <end position="135"/>
    </location>
</feature>
<evidence type="ECO:0000313" key="5">
    <source>
        <dbReference type="EMBL" id="BCR91586.1"/>
    </source>
</evidence>
<name>A0A7R7VVK1_ASPCH</name>
<feature type="disulfide bond" evidence="1">
    <location>
        <begin position="574"/>
        <end position="583"/>
    </location>
</feature>
<comment type="caution">
    <text evidence="1">Lacks conserved residue(s) required for the propagation of feature annotation.</text>
</comment>
<evidence type="ECO:0000259" key="4">
    <source>
        <dbReference type="PROSITE" id="PS50026"/>
    </source>
</evidence>
<reference evidence="5" key="2">
    <citation type="submission" date="2021-02" db="EMBL/GenBank/DDBJ databases">
        <title>Aspergillus chevalieri M1 genome sequence.</title>
        <authorList>
            <person name="Kadooka C."/>
            <person name="Mori K."/>
            <person name="Futagami T."/>
        </authorList>
    </citation>
    <scope>NUCLEOTIDE SEQUENCE</scope>
    <source>
        <strain evidence="5">M1</strain>
    </source>
</reference>
<feature type="compositionally biased region" description="Low complexity" evidence="2">
    <location>
        <begin position="713"/>
        <end position="755"/>
    </location>
</feature>
<feature type="region of interest" description="Disordered" evidence="2">
    <location>
        <begin position="354"/>
        <end position="400"/>
    </location>
</feature>
<feature type="compositionally biased region" description="Basic and acidic residues" evidence="2">
    <location>
        <begin position="14"/>
        <end position="23"/>
    </location>
</feature>
<reference evidence="5" key="1">
    <citation type="submission" date="2021-01" db="EMBL/GenBank/DDBJ databases">
        <authorList>
            <consortium name="Aspergillus chevalieri M1 genome sequencing consortium"/>
            <person name="Kazuki M."/>
            <person name="Futagami T."/>
        </authorList>
    </citation>
    <scope>NUCLEOTIDE SEQUENCE</scope>
    <source>
        <strain evidence="5">M1</strain>
    </source>
</reference>
<keyword evidence="3" id="KW-0472">Membrane</keyword>
<feature type="compositionally biased region" description="Polar residues" evidence="2">
    <location>
        <begin position="192"/>
        <end position="205"/>
    </location>
</feature>
<keyword evidence="1" id="KW-1015">Disulfide bond</keyword>
<dbReference type="Proteomes" id="UP000637239">
    <property type="component" value="Chromosome 7"/>
</dbReference>
<feature type="compositionally biased region" description="Polar residues" evidence="2">
    <location>
        <begin position="213"/>
        <end position="224"/>
    </location>
</feature>
<evidence type="ECO:0000256" key="2">
    <source>
        <dbReference type="SAM" id="MobiDB-lite"/>
    </source>
</evidence>
<dbReference type="GeneID" id="66985944"/>
<dbReference type="AlphaFoldDB" id="A0A7R7VVK1"/>
<protein>
    <recommendedName>
        <fullName evidence="4">EGF-like domain-containing protein</fullName>
    </recommendedName>
</protein>
<dbReference type="InterPro" id="IPR000742">
    <property type="entry name" value="EGF"/>
</dbReference>
<dbReference type="EMBL" id="AP024422">
    <property type="protein sequence ID" value="BCR91586.1"/>
    <property type="molecule type" value="Genomic_DNA"/>
</dbReference>
<feature type="region of interest" description="Disordered" evidence="2">
    <location>
        <begin position="1"/>
        <end position="337"/>
    </location>
</feature>
<keyword evidence="1" id="KW-0245">EGF-like domain</keyword>
<feature type="domain" description="EGF-like" evidence="4">
    <location>
        <begin position="547"/>
        <end position="584"/>
    </location>
</feature>
<dbReference type="PANTHER" id="PTHR17178:SF0">
    <property type="entry name" value="SERGLYCIN"/>
    <property type="match status" value="1"/>
</dbReference>
<feature type="compositionally biased region" description="Low complexity" evidence="2">
    <location>
        <begin position="1"/>
        <end position="11"/>
    </location>
</feature>
<feature type="compositionally biased region" description="Low complexity" evidence="2">
    <location>
        <begin position="427"/>
        <end position="441"/>
    </location>
</feature>
<dbReference type="RefSeq" id="XP_043140108.1">
    <property type="nucleotide sequence ID" value="XM_043282761.1"/>
</dbReference>
<evidence type="ECO:0000256" key="1">
    <source>
        <dbReference type="PROSITE-ProRule" id="PRU00076"/>
    </source>
</evidence>
<dbReference type="KEGG" id="ache:ACHE_70429A"/>
<feature type="region of interest" description="Disordered" evidence="2">
    <location>
        <begin position="689"/>
        <end position="756"/>
    </location>
</feature>
<dbReference type="PANTHER" id="PTHR17178">
    <property type="entry name" value="SECRETORY GRANULE PROTEOGLYCAN CORE PROTEIN"/>
    <property type="match status" value="1"/>
</dbReference>
<dbReference type="PROSITE" id="PS50026">
    <property type="entry name" value="EGF_3"/>
    <property type="match status" value="1"/>
</dbReference>
<evidence type="ECO:0000256" key="3">
    <source>
        <dbReference type="SAM" id="Phobius"/>
    </source>
</evidence>
<keyword evidence="3" id="KW-1133">Transmembrane helix</keyword>
<feature type="region of interest" description="Disordered" evidence="2">
    <location>
        <begin position="419"/>
        <end position="471"/>
    </location>
</feature>
<gene>
    <name evidence="5" type="ORF">ACHE_70429A</name>
</gene>
<dbReference type="PROSITE" id="PS01186">
    <property type="entry name" value="EGF_2"/>
    <property type="match status" value="1"/>
</dbReference>
<keyword evidence="3" id="KW-0812">Transmembrane</keyword>
<feature type="compositionally biased region" description="Polar residues" evidence="2">
    <location>
        <begin position="289"/>
        <end position="298"/>
    </location>
</feature>
<keyword evidence="6" id="KW-1185">Reference proteome</keyword>
<sequence length="836" mass="90018">MNPNPMGNPGPLSELEKAPERKGSVQRARQMLEAGKRPRVQEPESSKDRRDVCSISSKALHMTQWPLPDNSTMPGNFLDPQASLIPRRPPPRRPPRPDAPSPSIYSERSAPGFAPSPLHSREPRQSFSQPSPYQNPSRIPPRDSPSPSGRSNPHVSIFNEDLSDTDSVLSILNYPLPPQQGRTAGLVPPPSNSVRHTFGRRSSVSPIPEELTESPTNVDDSYASSRAIPSDYGSPTHESEILGTYLDDESDDCQEAKKPVEENGEGLVRSASVGTRGKPSLRVVRKPSSESPAPSEGQSRALEASTIGRALSGTPADEDLRAPVPSPKESYSSLSDRSYEFDLEKGAFVLDIGQPRPEFQHDPGNQPGLPRAAPTMSDKRPGARRPPRLDMDAVRDAQARGSLTSLPDLIRRATKLASHLDHGRTASGNDNLSSSNDSRSLPWNRHRNSGSLQDTLENFPPPPRRNTEGYSSWPMFLRRSTLHNIETLNSHSDHGEAEEKPAKRSRRCCGMPLWLFILICVAVIIIITLAVLLPIFLVAVPKDRANNESTCEASHPCKNGGFSVSSGSVCSCVCTNGYTGSQCTIAGDSSCTTTDIDGGSTSKTATMGSGLPQLFQDSQETFNIRLDPVTIMALFSKSNVSCTTQNELVSINDVSSKTRRFFPVQLDDLASQTLAARDAVATINGIIFDDSSPTAEPLPTATDITTASPPPQETSTTSSSETSTTSAPTTTAQTTTPTTSPTSTSTSNPTSTATSVPQKALTFSQVAILYIFEMTGTLNAAIQSEEDIRHYLKSTYSTSNGGNYDVDLSRSGVQANFALDFGEWTITMGNGTKAGG</sequence>
<feature type="compositionally biased region" description="Basic and acidic residues" evidence="2">
    <location>
        <begin position="377"/>
        <end position="398"/>
    </location>
</feature>